<evidence type="ECO:0008006" key="10">
    <source>
        <dbReference type="Google" id="ProtNLM"/>
    </source>
</evidence>
<dbReference type="InterPro" id="IPR012944">
    <property type="entry name" value="SusD_RagB_dom"/>
</dbReference>
<sequence>MHISTFFKNSCLVIFCSLLWACEKEQLPGEIHPQTQNAYQNIEEAQAAVEALYHLGYPSIALEADANKGLPLAWSVYLSRLIESEASEGYYPDLHQGKVSSPKVQELSKKLYTSYFDAIEQADTIIARINDSPSVNVQERERLQGEAKFFRALNRFSLLRTFGAHPTTRTSSTSGTEVALYSLVIKDLQDAIARLPHKTFIENKSRVSAFIARALLAEVYIQMSGLPLRENKWAEATAILRPILASGKYQLLGHGPSEDLSAYNKLRQNPTAQEYLHTWQAKDGSSRSIFSFPSKAKGWSNVKTTVAFNAYEPSKLLQSLYAEEDIRAKDRQFFHSFFKVQEGNKTIFEVFNPAPYFWLAGEGNSLSAPRVNQLGAYRYAEILLMFSEALCQSEATVREEAVEALLDVKLRAMPHLNREEEKAELMALGIDAFLQKVWLERFRELVLEMKMGYDIARTGFYPSKVQGSTEIIFIPLTEVHSPSGGALPRNLRLPLPLSPTP</sequence>
<evidence type="ECO:0000256" key="3">
    <source>
        <dbReference type="ARBA" id="ARBA00022729"/>
    </source>
</evidence>
<evidence type="ECO:0000259" key="7">
    <source>
        <dbReference type="Pfam" id="PF14322"/>
    </source>
</evidence>
<dbReference type="OrthoDB" id="1016139at2"/>
<comment type="similarity">
    <text evidence="2">Belongs to the SusD family.</text>
</comment>
<dbReference type="AlphaFoldDB" id="A0A134BF80"/>
<keyword evidence="3" id="KW-0732">Signal</keyword>
<dbReference type="Proteomes" id="UP000070224">
    <property type="component" value="Unassembled WGS sequence"/>
</dbReference>
<evidence type="ECO:0000313" key="9">
    <source>
        <dbReference type="Proteomes" id="UP000070224"/>
    </source>
</evidence>
<dbReference type="EMBL" id="LSDK01000012">
    <property type="protein sequence ID" value="KXB78550.1"/>
    <property type="molecule type" value="Genomic_DNA"/>
</dbReference>
<evidence type="ECO:0000256" key="4">
    <source>
        <dbReference type="ARBA" id="ARBA00023136"/>
    </source>
</evidence>
<name>A0A134BF80_9PORP</name>
<evidence type="ECO:0000256" key="2">
    <source>
        <dbReference type="ARBA" id="ARBA00006275"/>
    </source>
</evidence>
<dbReference type="STRING" id="322095.HMPREF3185_00120"/>
<reference evidence="9" key="1">
    <citation type="submission" date="2016-01" db="EMBL/GenBank/DDBJ databases">
        <authorList>
            <person name="Mitreva M."/>
            <person name="Pepin K.H."/>
            <person name="Mihindukulasuriya K.A."/>
            <person name="Fulton R."/>
            <person name="Fronick C."/>
            <person name="O'Laughlin M."/>
            <person name="Miner T."/>
            <person name="Herter B."/>
            <person name="Rosa B.A."/>
            <person name="Cordes M."/>
            <person name="Tomlinson C."/>
            <person name="Wollam A."/>
            <person name="Palsikar V.B."/>
            <person name="Mardis E.R."/>
            <person name="Wilson R.K."/>
        </authorList>
    </citation>
    <scope>NUCLEOTIDE SEQUENCE [LARGE SCALE GENOMIC DNA]</scope>
    <source>
        <strain evidence="9">KA00683</strain>
    </source>
</reference>
<dbReference type="Pfam" id="PF14322">
    <property type="entry name" value="SusD-like_3"/>
    <property type="match status" value="1"/>
</dbReference>
<keyword evidence="5" id="KW-0998">Cell outer membrane</keyword>
<dbReference type="Gene3D" id="1.25.40.390">
    <property type="match status" value="1"/>
</dbReference>
<evidence type="ECO:0000256" key="5">
    <source>
        <dbReference type="ARBA" id="ARBA00023237"/>
    </source>
</evidence>
<evidence type="ECO:0000259" key="6">
    <source>
        <dbReference type="Pfam" id="PF07980"/>
    </source>
</evidence>
<dbReference type="PATRIC" id="fig|322095.3.peg.121"/>
<gene>
    <name evidence="8" type="ORF">HMPREF3185_00120</name>
</gene>
<dbReference type="Pfam" id="PF07980">
    <property type="entry name" value="SusD_RagB"/>
    <property type="match status" value="1"/>
</dbReference>
<protein>
    <recommendedName>
        <fullName evidence="10">SusD-like N-terminal domain-containing protein</fullName>
    </recommendedName>
</protein>
<keyword evidence="4" id="KW-0472">Membrane</keyword>
<dbReference type="SUPFAM" id="SSF48452">
    <property type="entry name" value="TPR-like"/>
    <property type="match status" value="1"/>
</dbReference>
<comment type="caution">
    <text evidence="8">The sequence shown here is derived from an EMBL/GenBank/DDBJ whole genome shotgun (WGS) entry which is preliminary data.</text>
</comment>
<feature type="domain" description="RagB/SusD" evidence="6">
    <location>
        <begin position="376"/>
        <end position="458"/>
    </location>
</feature>
<evidence type="ECO:0000313" key="8">
    <source>
        <dbReference type="EMBL" id="KXB78550.1"/>
    </source>
</evidence>
<accession>A0A134BF80</accession>
<dbReference type="RefSeq" id="WP_060934760.1">
    <property type="nucleotide sequence ID" value="NZ_KQ960410.1"/>
</dbReference>
<dbReference type="GO" id="GO:0009279">
    <property type="term" value="C:cell outer membrane"/>
    <property type="evidence" value="ECO:0007669"/>
    <property type="project" value="UniProtKB-SubCell"/>
</dbReference>
<keyword evidence="9" id="KW-1185">Reference proteome</keyword>
<feature type="domain" description="SusD-like N-terminal" evidence="7">
    <location>
        <begin position="106"/>
        <end position="220"/>
    </location>
</feature>
<evidence type="ECO:0000256" key="1">
    <source>
        <dbReference type="ARBA" id="ARBA00004442"/>
    </source>
</evidence>
<dbReference type="InterPro" id="IPR011990">
    <property type="entry name" value="TPR-like_helical_dom_sf"/>
</dbReference>
<comment type="subcellular location">
    <subcellularLocation>
        <location evidence="1">Cell outer membrane</location>
    </subcellularLocation>
</comment>
<proteinExistence type="inferred from homology"/>
<dbReference type="InterPro" id="IPR033985">
    <property type="entry name" value="SusD-like_N"/>
</dbReference>
<organism evidence="8 9">
    <name type="scientific">Porphyromonas somerae</name>
    <dbReference type="NCBI Taxonomy" id="322095"/>
    <lineage>
        <taxon>Bacteria</taxon>
        <taxon>Pseudomonadati</taxon>
        <taxon>Bacteroidota</taxon>
        <taxon>Bacteroidia</taxon>
        <taxon>Bacteroidales</taxon>
        <taxon>Porphyromonadaceae</taxon>
        <taxon>Porphyromonas</taxon>
    </lineage>
</organism>